<dbReference type="AlphaFoldDB" id="A0A8S1EBH7"/>
<evidence type="ECO:0000313" key="3">
    <source>
        <dbReference type="Proteomes" id="UP000494206"/>
    </source>
</evidence>
<protein>
    <submittedName>
        <fullName evidence="2">Uncharacterized protein</fullName>
    </submittedName>
</protein>
<name>A0A8S1EBH7_9PELO</name>
<feature type="region of interest" description="Disordered" evidence="1">
    <location>
        <begin position="1"/>
        <end position="26"/>
    </location>
</feature>
<evidence type="ECO:0000256" key="1">
    <source>
        <dbReference type="SAM" id="MobiDB-lite"/>
    </source>
</evidence>
<keyword evidence="3" id="KW-1185">Reference proteome</keyword>
<evidence type="ECO:0000313" key="2">
    <source>
        <dbReference type="EMBL" id="CAB3401038.1"/>
    </source>
</evidence>
<dbReference type="EMBL" id="CADEPM010000002">
    <property type="protein sequence ID" value="CAB3401038.1"/>
    <property type="molecule type" value="Genomic_DNA"/>
</dbReference>
<dbReference type="Proteomes" id="UP000494206">
    <property type="component" value="Unassembled WGS sequence"/>
</dbReference>
<gene>
    <name evidence="2" type="ORF">CBOVIS_LOCUS3846</name>
</gene>
<reference evidence="2 3" key="1">
    <citation type="submission" date="2020-04" db="EMBL/GenBank/DDBJ databases">
        <authorList>
            <person name="Laetsch R D."/>
            <person name="Stevens L."/>
            <person name="Kumar S."/>
            <person name="Blaxter L. M."/>
        </authorList>
    </citation>
    <scope>NUCLEOTIDE SEQUENCE [LARGE SCALE GENOMIC DNA]</scope>
</reference>
<organism evidence="2 3">
    <name type="scientific">Caenorhabditis bovis</name>
    <dbReference type="NCBI Taxonomy" id="2654633"/>
    <lineage>
        <taxon>Eukaryota</taxon>
        <taxon>Metazoa</taxon>
        <taxon>Ecdysozoa</taxon>
        <taxon>Nematoda</taxon>
        <taxon>Chromadorea</taxon>
        <taxon>Rhabditida</taxon>
        <taxon>Rhabditina</taxon>
        <taxon>Rhabditomorpha</taxon>
        <taxon>Rhabditoidea</taxon>
        <taxon>Rhabditidae</taxon>
        <taxon>Peloderinae</taxon>
        <taxon>Caenorhabditis</taxon>
    </lineage>
</organism>
<accession>A0A8S1EBH7</accession>
<sequence length="118" mass="12636">MHCSNEGVVASEGGVGRDPKNQTGPDYYEGYVVTVQNPEDMGKLAALFGISETDDENGSNRMNMMSKGTFVLVYVPQLAEADKMKNAVNSVEGSGQEEWGFGVTPITRGSSRGLIGNR</sequence>
<comment type="caution">
    <text evidence="2">The sequence shown here is derived from an EMBL/GenBank/DDBJ whole genome shotgun (WGS) entry which is preliminary data.</text>
</comment>
<proteinExistence type="predicted"/>